<organism evidence="1 2">
    <name type="scientific">Pholiota conissans</name>
    <dbReference type="NCBI Taxonomy" id="109636"/>
    <lineage>
        <taxon>Eukaryota</taxon>
        <taxon>Fungi</taxon>
        <taxon>Dikarya</taxon>
        <taxon>Basidiomycota</taxon>
        <taxon>Agaricomycotina</taxon>
        <taxon>Agaricomycetes</taxon>
        <taxon>Agaricomycetidae</taxon>
        <taxon>Agaricales</taxon>
        <taxon>Agaricineae</taxon>
        <taxon>Strophariaceae</taxon>
        <taxon>Pholiota</taxon>
    </lineage>
</organism>
<dbReference type="PANTHER" id="PTHR46579:SF1">
    <property type="entry name" value="F5_8 TYPE C DOMAIN-CONTAINING PROTEIN"/>
    <property type="match status" value="1"/>
</dbReference>
<proteinExistence type="predicted"/>
<dbReference type="OrthoDB" id="2404451at2759"/>
<sequence>MLIFGDILAISMLMHMKDHNGFSPCRMCGILKVQSLNGNTNYIPHNCSRHPDVIYDRAAVKVYDMAHLLLCTHEELLAQAREVEAATSNTDADRLSRQYGIKNIPVLSCLSSIKFPVAFPYDFMHLIWENVIKNLILHWTGEFKGLGEGSGSYILKKSAWQAIGTATAASGSTISSAYGNHVPNIVTDSTFCTAETWSFWTLYLGPVLLKHCFPPDTKYFSHFIKLVCLLNICLQFKILKAEISHVCTGFIKWVQEYEKLYYQYCPERISVCMLTMHGLLHIANSINACGPVWCYWAFPMEHYCGKLHPALREDFTLHHI</sequence>
<comment type="caution">
    <text evidence="1">The sequence shown here is derived from an EMBL/GenBank/DDBJ whole genome shotgun (WGS) entry which is preliminary data.</text>
</comment>
<dbReference type="AlphaFoldDB" id="A0A9P5YPX0"/>
<name>A0A9P5YPX0_9AGAR</name>
<dbReference type="PANTHER" id="PTHR46579">
    <property type="entry name" value="F5/8 TYPE C DOMAIN-CONTAINING PROTEIN-RELATED"/>
    <property type="match status" value="1"/>
</dbReference>
<keyword evidence="2" id="KW-1185">Reference proteome</keyword>
<evidence type="ECO:0000313" key="1">
    <source>
        <dbReference type="EMBL" id="KAF9471530.1"/>
    </source>
</evidence>
<reference evidence="1" key="1">
    <citation type="submission" date="2020-11" db="EMBL/GenBank/DDBJ databases">
        <authorList>
            <consortium name="DOE Joint Genome Institute"/>
            <person name="Ahrendt S."/>
            <person name="Riley R."/>
            <person name="Andreopoulos W."/>
            <person name="Labutti K."/>
            <person name="Pangilinan J."/>
            <person name="Ruiz-Duenas F.J."/>
            <person name="Barrasa J.M."/>
            <person name="Sanchez-Garcia M."/>
            <person name="Camarero S."/>
            <person name="Miyauchi S."/>
            <person name="Serrano A."/>
            <person name="Linde D."/>
            <person name="Babiker R."/>
            <person name="Drula E."/>
            <person name="Ayuso-Fernandez I."/>
            <person name="Pacheco R."/>
            <person name="Padilla G."/>
            <person name="Ferreira P."/>
            <person name="Barriuso J."/>
            <person name="Kellner H."/>
            <person name="Castanera R."/>
            <person name="Alfaro M."/>
            <person name="Ramirez L."/>
            <person name="Pisabarro A.G."/>
            <person name="Kuo A."/>
            <person name="Tritt A."/>
            <person name="Lipzen A."/>
            <person name="He G."/>
            <person name="Yan M."/>
            <person name="Ng V."/>
            <person name="Cullen D."/>
            <person name="Martin F."/>
            <person name="Rosso M.-N."/>
            <person name="Henrissat B."/>
            <person name="Hibbett D."/>
            <person name="Martinez A.T."/>
            <person name="Grigoriev I.V."/>
        </authorList>
    </citation>
    <scope>NUCLEOTIDE SEQUENCE</scope>
    <source>
        <strain evidence="1">CIRM-BRFM 674</strain>
    </source>
</reference>
<evidence type="ECO:0008006" key="3">
    <source>
        <dbReference type="Google" id="ProtNLM"/>
    </source>
</evidence>
<accession>A0A9P5YPX0</accession>
<protein>
    <recommendedName>
        <fullName evidence="3">Transposase</fullName>
    </recommendedName>
</protein>
<gene>
    <name evidence="1" type="ORF">BDN70DRAFT_909338</name>
</gene>
<evidence type="ECO:0000313" key="2">
    <source>
        <dbReference type="Proteomes" id="UP000807469"/>
    </source>
</evidence>
<dbReference type="EMBL" id="MU155669">
    <property type="protein sequence ID" value="KAF9471530.1"/>
    <property type="molecule type" value="Genomic_DNA"/>
</dbReference>
<dbReference type="Proteomes" id="UP000807469">
    <property type="component" value="Unassembled WGS sequence"/>
</dbReference>